<feature type="domain" description="Lactate/malate dehydrogenase C-terminal" evidence="11">
    <location>
        <begin position="190"/>
        <end position="349"/>
    </location>
</feature>
<evidence type="ECO:0000256" key="8">
    <source>
        <dbReference type="RuleBase" id="RU003369"/>
    </source>
</evidence>
<keyword evidence="5 8" id="KW-0560">Oxidoreductase</keyword>
<gene>
    <name evidence="12" type="ORF">TrCOL_g12763</name>
</gene>
<evidence type="ECO:0000256" key="1">
    <source>
        <dbReference type="ARBA" id="ARBA00008824"/>
    </source>
</evidence>
<evidence type="ECO:0000256" key="2">
    <source>
        <dbReference type="ARBA" id="ARBA00011738"/>
    </source>
</evidence>
<dbReference type="Pfam" id="PF02866">
    <property type="entry name" value="Ldh_1_C"/>
    <property type="match status" value="1"/>
</dbReference>
<dbReference type="InterPro" id="IPR015955">
    <property type="entry name" value="Lactate_DH/Glyco_Ohase_4_C"/>
</dbReference>
<dbReference type="AlphaFoldDB" id="A0A9W7L7K0"/>
<dbReference type="FunFam" id="3.40.50.720:FF:000013">
    <property type="entry name" value="Malate dehydrogenase"/>
    <property type="match status" value="1"/>
</dbReference>
<comment type="caution">
    <text evidence="12">The sequence shown here is derived from an EMBL/GenBank/DDBJ whole genome shotgun (WGS) entry which is preliminary data.</text>
</comment>
<protein>
    <recommendedName>
        <fullName evidence="3">malate dehydrogenase</fullName>
        <ecNumber evidence="3">1.1.1.37</ecNumber>
    </recommendedName>
</protein>
<dbReference type="SUPFAM" id="SSF51735">
    <property type="entry name" value="NAD(P)-binding Rossmann-fold domains"/>
    <property type="match status" value="1"/>
</dbReference>
<evidence type="ECO:0000256" key="7">
    <source>
        <dbReference type="ARBA" id="ARBA00048313"/>
    </source>
</evidence>
<dbReference type="PANTHER" id="PTHR11540:SF16">
    <property type="entry name" value="MALATE DEHYDROGENASE, MITOCHONDRIAL"/>
    <property type="match status" value="1"/>
</dbReference>
<feature type="domain" description="Lactate/malate dehydrogenase N-terminal" evidence="10">
    <location>
        <begin position="46"/>
        <end position="187"/>
    </location>
</feature>
<keyword evidence="4" id="KW-0816">Tricarboxylic acid cycle</keyword>
<dbReference type="InterPro" id="IPR001236">
    <property type="entry name" value="Lactate/malate_DH_N"/>
</dbReference>
<dbReference type="InterPro" id="IPR036291">
    <property type="entry name" value="NAD(P)-bd_dom_sf"/>
</dbReference>
<dbReference type="GO" id="GO:0005737">
    <property type="term" value="C:cytoplasm"/>
    <property type="evidence" value="ECO:0007669"/>
    <property type="project" value="TreeGrafter"/>
</dbReference>
<feature type="signal peptide" evidence="9">
    <location>
        <begin position="1"/>
        <end position="20"/>
    </location>
</feature>
<dbReference type="GO" id="GO:0030060">
    <property type="term" value="F:L-malate dehydrogenase (NAD+) activity"/>
    <property type="evidence" value="ECO:0007669"/>
    <property type="project" value="UniProtKB-EC"/>
</dbReference>
<keyword evidence="9" id="KW-0732">Signal</keyword>
<feature type="chain" id="PRO_5040890243" description="malate dehydrogenase" evidence="9">
    <location>
        <begin position="21"/>
        <end position="367"/>
    </location>
</feature>
<evidence type="ECO:0000259" key="10">
    <source>
        <dbReference type="Pfam" id="PF00056"/>
    </source>
</evidence>
<dbReference type="FunFam" id="3.90.110.10:FF:000001">
    <property type="entry name" value="Malate dehydrogenase"/>
    <property type="match status" value="1"/>
</dbReference>
<dbReference type="Proteomes" id="UP001165065">
    <property type="component" value="Unassembled WGS sequence"/>
</dbReference>
<sequence length="367" mass="37766">MRSTLCSIITLVSLLPGLSFQSTFVQSSKTTHLSSSSVNKNNFENMKVAVLGAGGGIGQPLSLLLKLSPHVSNLALYDIRGTPGVSSDLSHIPSPGTVTGHLPGTLPECLAGSDVVVIPAGVPRKPGMSRDDLFGINAAIVKGLVEAVASHCPGAVICVISNPVNSLVPVCKEVLVRRGCYNPSKLCGVTYLDVCRANTFVGEAVGANVSVNVVGGHSGTTIVPLLSQTPDVSSLSQSKIDALVERIRNGGDEVVSAKDGAGSATLSMAHAGFVFVENVVKALGGEEDVVMPAYTECDVVKGCSFFAVPCRFGKSGVEEVMGLGKISEGEKGMIDDMSGTLASQIEKGRKWAIEASAKEGGQGSGKI</sequence>
<dbReference type="Gene3D" id="3.90.110.10">
    <property type="entry name" value="Lactate dehydrogenase/glycoside hydrolase, family 4, C-terminal"/>
    <property type="match status" value="1"/>
</dbReference>
<evidence type="ECO:0000256" key="6">
    <source>
        <dbReference type="ARBA" id="ARBA00023027"/>
    </source>
</evidence>
<reference evidence="13" key="1">
    <citation type="journal article" date="2023" name="Commun. Biol.">
        <title>Genome analysis of Parmales, the sister group of diatoms, reveals the evolutionary specialization of diatoms from phago-mixotrophs to photoautotrophs.</title>
        <authorList>
            <person name="Ban H."/>
            <person name="Sato S."/>
            <person name="Yoshikawa S."/>
            <person name="Yamada K."/>
            <person name="Nakamura Y."/>
            <person name="Ichinomiya M."/>
            <person name="Sato N."/>
            <person name="Blanc-Mathieu R."/>
            <person name="Endo H."/>
            <person name="Kuwata A."/>
            <person name="Ogata H."/>
        </authorList>
    </citation>
    <scope>NUCLEOTIDE SEQUENCE [LARGE SCALE GENOMIC DNA]</scope>
</reference>
<keyword evidence="6" id="KW-0520">NAD</keyword>
<name>A0A9W7L7K0_9STRA</name>
<evidence type="ECO:0000313" key="13">
    <source>
        <dbReference type="Proteomes" id="UP001165065"/>
    </source>
</evidence>
<accession>A0A9W7L7K0</accession>
<organism evidence="12 13">
    <name type="scientific">Triparma columacea</name>
    <dbReference type="NCBI Taxonomy" id="722753"/>
    <lineage>
        <taxon>Eukaryota</taxon>
        <taxon>Sar</taxon>
        <taxon>Stramenopiles</taxon>
        <taxon>Ochrophyta</taxon>
        <taxon>Bolidophyceae</taxon>
        <taxon>Parmales</taxon>
        <taxon>Triparmaceae</taxon>
        <taxon>Triparma</taxon>
    </lineage>
</organism>
<evidence type="ECO:0000256" key="9">
    <source>
        <dbReference type="SAM" id="SignalP"/>
    </source>
</evidence>
<comment type="similarity">
    <text evidence="1">Belongs to the LDH/MDH superfamily. MDH type 1 family.</text>
</comment>
<keyword evidence="13" id="KW-1185">Reference proteome</keyword>
<dbReference type="EMBL" id="BRYA01001084">
    <property type="protein sequence ID" value="GMI38596.1"/>
    <property type="molecule type" value="Genomic_DNA"/>
</dbReference>
<dbReference type="SUPFAM" id="SSF56327">
    <property type="entry name" value="LDH C-terminal domain-like"/>
    <property type="match status" value="1"/>
</dbReference>
<comment type="catalytic activity">
    <reaction evidence="7">
        <text>(S)-malate + NAD(+) = oxaloacetate + NADH + H(+)</text>
        <dbReference type="Rhea" id="RHEA:21432"/>
        <dbReference type="ChEBI" id="CHEBI:15378"/>
        <dbReference type="ChEBI" id="CHEBI:15589"/>
        <dbReference type="ChEBI" id="CHEBI:16452"/>
        <dbReference type="ChEBI" id="CHEBI:57540"/>
        <dbReference type="ChEBI" id="CHEBI:57945"/>
        <dbReference type="EC" id="1.1.1.37"/>
    </reaction>
</comment>
<dbReference type="OrthoDB" id="4069699at2759"/>
<evidence type="ECO:0000256" key="5">
    <source>
        <dbReference type="ARBA" id="ARBA00023002"/>
    </source>
</evidence>
<dbReference type="Gene3D" id="3.40.50.720">
    <property type="entry name" value="NAD(P)-binding Rossmann-like Domain"/>
    <property type="match status" value="1"/>
</dbReference>
<comment type="subunit">
    <text evidence="2">Homodimer.</text>
</comment>
<dbReference type="InterPro" id="IPR022383">
    <property type="entry name" value="Lactate/malate_DH_C"/>
</dbReference>
<evidence type="ECO:0000313" key="12">
    <source>
        <dbReference type="EMBL" id="GMI38596.1"/>
    </source>
</evidence>
<proteinExistence type="inferred from homology"/>
<dbReference type="NCBIfam" id="TIGR01772">
    <property type="entry name" value="MDH_euk_gproteo"/>
    <property type="match status" value="1"/>
</dbReference>
<dbReference type="CDD" id="cd01337">
    <property type="entry name" value="MDH_glyoxysomal_mitochondrial"/>
    <property type="match status" value="1"/>
</dbReference>
<evidence type="ECO:0000256" key="3">
    <source>
        <dbReference type="ARBA" id="ARBA00012995"/>
    </source>
</evidence>
<evidence type="ECO:0000256" key="4">
    <source>
        <dbReference type="ARBA" id="ARBA00022532"/>
    </source>
</evidence>
<dbReference type="InterPro" id="IPR010097">
    <property type="entry name" value="Malate_DH_type1"/>
</dbReference>
<dbReference type="EC" id="1.1.1.37" evidence="3"/>
<dbReference type="Pfam" id="PF00056">
    <property type="entry name" value="Ldh_1_N"/>
    <property type="match status" value="1"/>
</dbReference>
<dbReference type="GO" id="GO:0006099">
    <property type="term" value="P:tricarboxylic acid cycle"/>
    <property type="evidence" value="ECO:0007669"/>
    <property type="project" value="UniProtKB-KW"/>
</dbReference>
<evidence type="ECO:0000259" key="11">
    <source>
        <dbReference type="Pfam" id="PF02866"/>
    </source>
</evidence>
<dbReference type="PANTHER" id="PTHR11540">
    <property type="entry name" value="MALATE AND LACTATE DEHYDROGENASE"/>
    <property type="match status" value="1"/>
</dbReference>